<dbReference type="EMBL" id="CAKXYY010000008">
    <property type="protein sequence ID" value="CAH2352852.1"/>
    <property type="molecule type" value="Genomic_DNA"/>
</dbReference>
<gene>
    <name evidence="2" type="ORF">CLIB1423_08S02542</name>
</gene>
<evidence type="ECO:0000313" key="3">
    <source>
        <dbReference type="Proteomes" id="UP000837801"/>
    </source>
</evidence>
<dbReference type="OrthoDB" id="244495at2759"/>
<reference evidence="2" key="1">
    <citation type="submission" date="2022-03" db="EMBL/GenBank/DDBJ databases">
        <authorList>
            <person name="Legras J.-L."/>
            <person name="Devillers H."/>
            <person name="Grondin C."/>
        </authorList>
    </citation>
    <scope>NUCLEOTIDE SEQUENCE</scope>
    <source>
        <strain evidence="2">CLIB 1423</strain>
    </source>
</reference>
<comment type="caution">
    <text evidence="2">The sequence shown here is derived from an EMBL/GenBank/DDBJ whole genome shotgun (WGS) entry which is preliminary data.</text>
</comment>
<dbReference type="Proteomes" id="UP000837801">
    <property type="component" value="Unassembled WGS sequence"/>
</dbReference>
<evidence type="ECO:0000256" key="1">
    <source>
        <dbReference type="SAM" id="MobiDB-lite"/>
    </source>
</evidence>
<sequence>MITRVYIKSYLRCVSRLITRSNTFHDNTLQCEQYLFLIVNSFELSMLNLFRSLYFLYKYSQNQVIANDNRIESNLHIYLILSSLILSQSEQSRKGYSLTTWKDISNEISESSGLKIQVDTKLLEMLESYFLACLGGEITNTPMDLIEDDTGFLMNIEEAVRSGYTQEARKFIIMNSERGMHSNYNWNAISPIQRAHTSFSTNKSDEFDETETSSNEERDIESQEFTSITPYLKFYELRDLNVSKNTKKFRFVQPLTVNKMTEG</sequence>
<accession>A0A9P0VYF8</accession>
<name>A0A9P0VYF8_9ASCO</name>
<organism evidence="2 3">
    <name type="scientific">[Candida] railenensis</name>
    <dbReference type="NCBI Taxonomy" id="45579"/>
    <lineage>
        <taxon>Eukaryota</taxon>
        <taxon>Fungi</taxon>
        <taxon>Dikarya</taxon>
        <taxon>Ascomycota</taxon>
        <taxon>Saccharomycotina</taxon>
        <taxon>Pichiomycetes</taxon>
        <taxon>Debaryomycetaceae</taxon>
        <taxon>Kurtzmaniella</taxon>
    </lineage>
</organism>
<dbReference type="AlphaFoldDB" id="A0A9P0VYF8"/>
<protein>
    <submittedName>
        <fullName evidence="2">Uncharacterized protein</fullName>
    </submittedName>
</protein>
<feature type="region of interest" description="Disordered" evidence="1">
    <location>
        <begin position="200"/>
        <end position="222"/>
    </location>
</feature>
<evidence type="ECO:0000313" key="2">
    <source>
        <dbReference type="EMBL" id="CAH2352852.1"/>
    </source>
</evidence>
<keyword evidence="3" id="KW-1185">Reference proteome</keyword>
<proteinExistence type="predicted"/>